<dbReference type="EMBL" id="BQKI01000079">
    <property type="protein sequence ID" value="GJN26341.1"/>
    <property type="molecule type" value="Genomic_DNA"/>
</dbReference>
<protein>
    <submittedName>
        <fullName evidence="1">Uncharacterized protein</fullName>
    </submittedName>
</protein>
<name>A0AAV5EW80_ELECO</name>
<sequence length="119" mass="12387">MVEEAEGRAITNLHLFDHLKALIDALYRGRFMLEAAELDDVVKNAAMPMMGGDGAGDHSLVTTTGNKRKFALCSPLNAAKRARVILVGGRDDGEGAGRRLGGAGGPGGTITCGSQSRCC</sequence>
<accession>A0AAV5EW80</accession>
<reference evidence="1" key="2">
    <citation type="submission" date="2021-12" db="EMBL/GenBank/DDBJ databases">
        <title>Resequencing data analysis of finger millet.</title>
        <authorList>
            <person name="Hatakeyama M."/>
            <person name="Aluri S."/>
            <person name="Balachadran M.T."/>
            <person name="Sivarajan S.R."/>
            <person name="Poveda L."/>
            <person name="Shimizu-Inatsugi R."/>
            <person name="Schlapbach R."/>
            <person name="Sreeman S.M."/>
            <person name="Shimizu K.K."/>
        </authorList>
    </citation>
    <scope>NUCLEOTIDE SEQUENCE</scope>
</reference>
<comment type="caution">
    <text evidence="1">The sequence shown here is derived from an EMBL/GenBank/DDBJ whole genome shotgun (WGS) entry which is preliminary data.</text>
</comment>
<evidence type="ECO:0000313" key="2">
    <source>
        <dbReference type="Proteomes" id="UP001054889"/>
    </source>
</evidence>
<dbReference type="Proteomes" id="UP001054889">
    <property type="component" value="Unassembled WGS sequence"/>
</dbReference>
<evidence type="ECO:0000313" key="1">
    <source>
        <dbReference type="EMBL" id="GJN26341.1"/>
    </source>
</evidence>
<reference evidence="1" key="1">
    <citation type="journal article" date="2018" name="DNA Res.">
        <title>Multiple hybrid de novo genome assembly of finger millet, an orphan allotetraploid crop.</title>
        <authorList>
            <person name="Hatakeyama M."/>
            <person name="Aluri S."/>
            <person name="Balachadran M.T."/>
            <person name="Sivarajan S.R."/>
            <person name="Patrignani A."/>
            <person name="Gruter S."/>
            <person name="Poveda L."/>
            <person name="Shimizu-Inatsugi R."/>
            <person name="Baeten J."/>
            <person name="Francoijs K.J."/>
            <person name="Nataraja K.N."/>
            <person name="Reddy Y.A.N."/>
            <person name="Phadnis S."/>
            <person name="Ravikumar R.L."/>
            <person name="Schlapbach R."/>
            <person name="Sreeman S.M."/>
            <person name="Shimizu K.K."/>
        </authorList>
    </citation>
    <scope>NUCLEOTIDE SEQUENCE</scope>
</reference>
<dbReference type="AlphaFoldDB" id="A0AAV5EW80"/>
<proteinExistence type="predicted"/>
<organism evidence="1 2">
    <name type="scientific">Eleusine coracana subsp. coracana</name>
    <dbReference type="NCBI Taxonomy" id="191504"/>
    <lineage>
        <taxon>Eukaryota</taxon>
        <taxon>Viridiplantae</taxon>
        <taxon>Streptophyta</taxon>
        <taxon>Embryophyta</taxon>
        <taxon>Tracheophyta</taxon>
        <taxon>Spermatophyta</taxon>
        <taxon>Magnoliopsida</taxon>
        <taxon>Liliopsida</taxon>
        <taxon>Poales</taxon>
        <taxon>Poaceae</taxon>
        <taxon>PACMAD clade</taxon>
        <taxon>Chloridoideae</taxon>
        <taxon>Cynodonteae</taxon>
        <taxon>Eleusininae</taxon>
        <taxon>Eleusine</taxon>
    </lineage>
</organism>
<keyword evidence="2" id="KW-1185">Reference proteome</keyword>
<gene>
    <name evidence="1" type="primary">gb14266</name>
    <name evidence="1" type="ORF">PR202_gb14266</name>
</gene>